<dbReference type="AlphaFoldDB" id="A0A6J6SQM8"/>
<reference evidence="1" key="1">
    <citation type="submission" date="2020-05" db="EMBL/GenBank/DDBJ databases">
        <authorList>
            <person name="Chiriac C."/>
            <person name="Salcher M."/>
            <person name="Ghai R."/>
            <person name="Kavagutti S V."/>
        </authorList>
    </citation>
    <scope>NUCLEOTIDE SEQUENCE</scope>
</reference>
<gene>
    <name evidence="1" type="ORF">UFOPK2788_00553</name>
</gene>
<accession>A0A6J6SQM8</accession>
<protein>
    <submittedName>
        <fullName evidence="1">Unannotated protein</fullName>
    </submittedName>
</protein>
<dbReference type="EMBL" id="CAEZYV010000067">
    <property type="protein sequence ID" value="CAB4736837.1"/>
    <property type="molecule type" value="Genomic_DNA"/>
</dbReference>
<organism evidence="1">
    <name type="scientific">freshwater metagenome</name>
    <dbReference type="NCBI Taxonomy" id="449393"/>
    <lineage>
        <taxon>unclassified sequences</taxon>
        <taxon>metagenomes</taxon>
        <taxon>ecological metagenomes</taxon>
    </lineage>
</organism>
<proteinExistence type="predicted"/>
<evidence type="ECO:0000313" key="1">
    <source>
        <dbReference type="EMBL" id="CAB4736837.1"/>
    </source>
</evidence>
<sequence>MSRRISELPLSGKVSVRRSAKISATSGTWIKPPSPTTSTGIFLSRRACSISPIYFRERTKTANVWGSSGSAVRSGANQYCSKCSAIAVASIESVSNWPQSNSPLPALGRSFNRLTLAALPFRLTINSPMRSTVRLAISRIFSSLRQVVSKLCSIHFAVEFPMKALPKVSKV</sequence>
<name>A0A6J6SQM8_9ZZZZ</name>